<keyword evidence="2" id="KW-0560">Oxidoreductase</keyword>
<gene>
    <name evidence="2" type="ORF">J2Z40_001650</name>
</gene>
<proteinExistence type="predicted"/>
<dbReference type="Proteomes" id="UP001519293">
    <property type="component" value="Unassembled WGS sequence"/>
</dbReference>
<dbReference type="PROSITE" id="PS51725">
    <property type="entry name" value="ABM"/>
    <property type="match status" value="1"/>
</dbReference>
<dbReference type="SUPFAM" id="SSF54909">
    <property type="entry name" value="Dimeric alpha+beta barrel"/>
    <property type="match status" value="1"/>
</dbReference>
<dbReference type="InterPro" id="IPR050404">
    <property type="entry name" value="Heme-degrading_MO"/>
</dbReference>
<dbReference type="Gene3D" id="3.30.70.100">
    <property type="match status" value="1"/>
</dbReference>
<keyword evidence="3" id="KW-1185">Reference proteome</keyword>
<sequence>MNIHMTSGTFDFLYKVKEKYPHESMYLMQDMYNAVLLHETEKSSVFNTPRSFQVIDSFGSIDNIGMVVMNNIPVIDEDRPLIEFKLKNTKQMANQKDLLALRVLRPLKANTYIVLTLWKNEAAFMNWEASLHYKELFSLTVPNKQAQLFIGSSYVKKYWIPEEK</sequence>
<organism evidence="2 3">
    <name type="scientific">Cytobacillus eiseniae</name>
    <dbReference type="NCBI Taxonomy" id="762947"/>
    <lineage>
        <taxon>Bacteria</taxon>
        <taxon>Bacillati</taxon>
        <taxon>Bacillota</taxon>
        <taxon>Bacilli</taxon>
        <taxon>Bacillales</taxon>
        <taxon>Bacillaceae</taxon>
        <taxon>Cytobacillus</taxon>
    </lineage>
</organism>
<keyword evidence="2" id="KW-0503">Monooxygenase</keyword>
<dbReference type="InterPro" id="IPR007138">
    <property type="entry name" value="ABM_dom"/>
</dbReference>
<protein>
    <submittedName>
        <fullName evidence="2">Heme-degrading monooxygenase HmoA</fullName>
    </submittedName>
</protein>
<reference evidence="2 3" key="1">
    <citation type="submission" date="2021-03" db="EMBL/GenBank/DDBJ databases">
        <title>Genomic Encyclopedia of Type Strains, Phase IV (KMG-IV): sequencing the most valuable type-strain genomes for metagenomic binning, comparative biology and taxonomic classification.</title>
        <authorList>
            <person name="Goeker M."/>
        </authorList>
    </citation>
    <scope>NUCLEOTIDE SEQUENCE [LARGE SCALE GENOMIC DNA]</scope>
    <source>
        <strain evidence="2 3">DSM 26675</strain>
    </source>
</reference>
<feature type="domain" description="ABM" evidence="1">
    <location>
        <begin position="66"/>
        <end position="155"/>
    </location>
</feature>
<dbReference type="EMBL" id="JAGIKZ010000007">
    <property type="protein sequence ID" value="MBP2241088.1"/>
    <property type="molecule type" value="Genomic_DNA"/>
</dbReference>
<dbReference type="PANTHER" id="PTHR34474">
    <property type="entry name" value="SIGNAL TRANSDUCTION PROTEIN TRAP"/>
    <property type="match status" value="1"/>
</dbReference>
<evidence type="ECO:0000313" key="3">
    <source>
        <dbReference type="Proteomes" id="UP001519293"/>
    </source>
</evidence>
<accession>A0ABS4REC4</accession>
<comment type="caution">
    <text evidence="2">The sequence shown here is derived from an EMBL/GenBank/DDBJ whole genome shotgun (WGS) entry which is preliminary data.</text>
</comment>
<name>A0ABS4REC4_9BACI</name>
<evidence type="ECO:0000259" key="1">
    <source>
        <dbReference type="PROSITE" id="PS51725"/>
    </source>
</evidence>
<evidence type="ECO:0000313" key="2">
    <source>
        <dbReference type="EMBL" id="MBP2241088.1"/>
    </source>
</evidence>
<dbReference type="InterPro" id="IPR011008">
    <property type="entry name" value="Dimeric_a/b-barrel"/>
</dbReference>
<dbReference type="Pfam" id="PF03992">
    <property type="entry name" value="ABM"/>
    <property type="match status" value="1"/>
</dbReference>
<dbReference type="PANTHER" id="PTHR34474:SF2">
    <property type="entry name" value="SIGNAL TRANSDUCTION PROTEIN TRAP"/>
    <property type="match status" value="1"/>
</dbReference>
<dbReference type="RefSeq" id="WP_066392629.1">
    <property type="nucleotide sequence ID" value="NZ_JAGIKZ010000007.1"/>
</dbReference>
<dbReference type="GO" id="GO:0004497">
    <property type="term" value="F:monooxygenase activity"/>
    <property type="evidence" value="ECO:0007669"/>
    <property type="project" value="UniProtKB-KW"/>
</dbReference>